<protein>
    <submittedName>
        <fullName evidence="2">Uncharacterized protein</fullName>
    </submittedName>
</protein>
<dbReference type="EMBL" id="JANBVN010000063">
    <property type="protein sequence ID" value="KAJ9151538.1"/>
    <property type="molecule type" value="Genomic_DNA"/>
</dbReference>
<proteinExistence type="predicted"/>
<evidence type="ECO:0000313" key="2">
    <source>
        <dbReference type="EMBL" id="KAJ9151538.1"/>
    </source>
</evidence>
<dbReference type="Proteomes" id="UP001174691">
    <property type="component" value="Unassembled WGS sequence"/>
</dbReference>
<comment type="caution">
    <text evidence="2">The sequence shown here is derived from an EMBL/GenBank/DDBJ whole genome shotgun (WGS) entry which is preliminary data.</text>
</comment>
<feature type="compositionally biased region" description="Basic and acidic residues" evidence="1">
    <location>
        <begin position="238"/>
        <end position="255"/>
    </location>
</feature>
<evidence type="ECO:0000256" key="1">
    <source>
        <dbReference type="SAM" id="MobiDB-lite"/>
    </source>
</evidence>
<reference evidence="2" key="1">
    <citation type="submission" date="2022-07" db="EMBL/GenBank/DDBJ databases">
        <title>Fungi with potential for degradation of polypropylene.</title>
        <authorList>
            <person name="Gostincar C."/>
        </authorList>
    </citation>
    <scope>NUCLEOTIDE SEQUENCE</scope>
    <source>
        <strain evidence="2">EXF-13287</strain>
    </source>
</reference>
<name>A0AA38S060_9PEZI</name>
<organism evidence="2 3">
    <name type="scientific">Coniochaeta hoffmannii</name>
    <dbReference type="NCBI Taxonomy" id="91930"/>
    <lineage>
        <taxon>Eukaryota</taxon>
        <taxon>Fungi</taxon>
        <taxon>Dikarya</taxon>
        <taxon>Ascomycota</taxon>
        <taxon>Pezizomycotina</taxon>
        <taxon>Sordariomycetes</taxon>
        <taxon>Sordariomycetidae</taxon>
        <taxon>Coniochaetales</taxon>
        <taxon>Coniochaetaceae</taxon>
        <taxon>Coniochaeta</taxon>
    </lineage>
</organism>
<gene>
    <name evidence="2" type="ORF">NKR19_g4873</name>
</gene>
<sequence>MGWSWHLSGSGSRAPSYYKRNPRRPFIQRSLRHMRRLLRPGPQPLVLFLSIGFPTPIEQPAETYALDYHLREIFSCILKAAFVALSSPTFHPLQHANQDLDVAEQPRTDALEFSLRGDTGAIGGKHHSAPPAYARGRSNDGFTTHARVVRGWQLYNYVRTVGKLNTTTAAYLMSLYEALRADGGEHDDVDPDPMWPATWQSHKGVFLRFLGYYASRIEEWRVERAGKEEEEKEEEEKEDKGAYGDPDGKRSHAHAEDAREILVQTGEEREKTNKQTRHVYQEAEAHATSTRHTSTSIHIPGSFEATVAISSPRGFHPSGTRHMPEGTGHHIAPNDGDDGWFIGWG</sequence>
<dbReference type="AlphaFoldDB" id="A0AA38S060"/>
<evidence type="ECO:0000313" key="3">
    <source>
        <dbReference type="Proteomes" id="UP001174691"/>
    </source>
</evidence>
<feature type="region of interest" description="Disordered" evidence="1">
    <location>
        <begin position="224"/>
        <end position="255"/>
    </location>
</feature>
<keyword evidence="3" id="KW-1185">Reference proteome</keyword>
<accession>A0AA38S060</accession>